<sequence length="268" mass="29027">MPFRLIRQARRLVTLLAVPLALAAPLAAQAEETFKVGATPTGIPFTFLDISTQQIQGLMVDIAAALGEEQGFSIEVQQTPFASLIPSLTTGRIDIISAAMLKTEERERTVSFTDPVYAYGEGLVVSADDDTPYASMQDLAGEVVGAQVGTTFYDALVRSGVFKEVRSYDSINDMFRDVALGRIKAVFADAPIIDYQLAHGAGDRLKRVQSYEPVVSGDVCLVVRKDDEALRERLNQGIATLKANGRLAEIIAQWGLDESNLDTQPSDG</sequence>
<reference evidence="5 6" key="1">
    <citation type="submission" date="2016-04" db="EMBL/GenBank/DDBJ databases">
        <title>Complete Genome Sequence of Halotalea alkalilenta IHB B 13600.</title>
        <authorList>
            <person name="Swarnkar M.K."/>
            <person name="Sharma A."/>
            <person name="Kaushal K."/>
            <person name="Soni R."/>
            <person name="Rana S."/>
            <person name="Singh A.K."/>
            <person name="Gulati A."/>
        </authorList>
    </citation>
    <scope>NUCLEOTIDE SEQUENCE [LARGE SCALE GENOMIC DNA]</scope>
    <source>
        <strain evidence="5 6">IHB B 13600</strain>
    </source>
</reference>
<dbReference type="CDD" id="cd13530">
    <property type="entry name" value="PBP2_peptides_like"/>
    <property type="match status" value="1"/>
</dbReference>
<dbReference type="STRING" id="376489.A5892_02685"/>
<evidence type="ECO:0000256" key="3">
    <source>
        <dbReference type="SAM" id="SignalP"/>
    </source>
</evidence>
<dbReference type="PANTHER" id="PTHR35936">
    <property type="entry name" value="MEMBRANE-BOUND LYTIC MUREIN TRANSGLYCOSYLASE F"/>
    <property type="match status" value="1"/>
</dbReference>
<proteinExistence type="inferred from homology"/>
<dbReference type="AlphaFoldDB" id="A0A172YBB8"/>
<dbReference type="Pfam" id="PF00497">
    <property type="entry name" value="SBP_bac_3"/>
    <property type="match status" value="1"/>
</dbReference>
<dbReference type="SUPFAM" id="SSF53850">
    <property type="entry name" value="Periplasmic binding protein-like II"/>
    <property type="match status" value="1"/>
</dbReference>
<accession>A0A172YBB8</accession>
<evidence type="ECO:0000313" key="5">
    <source>
        <dbReference type="EMBL" id="ANF56508.1"/>
    </source>
</evidence>
<dbReference type="RefSeq" id="WP_064121487.1">
    <property type="nucleotide sequence ID" value="NZ_CP015243.1"/>
</dbReference>
<feature type="chain" id="PRO_5008004572" evidence="3">
    <location>
        <begin position="31"/>
        <end position="268"/>
    </location>
</feature>
<dbReference type="InterPro" id="IPR001638">
    <property type="entry name" value="Solute-binding_3/MltF_N"/>
</dbReference>
<name>A0A172YBB8_9GAMM</name>
<gene>
    <name evidence="5" type="ORF">A5892_02685</name>
</gene>
<evidence type="ECO:0000256" key="1">
    <source>
        <dbReference type="ARBA" id="ARBA00010333"/>
    </source>
</evidence>
<organism evidence="5 6">
    <name type="scientific">Halotalea alkalilenta</name>
    <dbReference type="NCBI Taxonomy" id="376489"/>
    <lineage>
        <taxon>Bacteria</taxon>
        <taxon>Pseudomonadati</taxon>
        <taxon>Pseudomonadota</taxon>
        <taxon>Gammaproteobacteria</taxon>
        <taxon>Oceanospirillales</taxon>
        <taxon>Halomonadaceae</taxon>
        <taxon>Halotalea</taxon>
    </lineage>
</organism>
<keyword evidence="6" id="KW-1185">Reference proteome</keyword>
<feature type="signal peptide" evidence="3">
    <location>
        <begin position="1"/>
        <end position="30"/>
    </location>
</feature>
<evidence type="ECO:0000313" key="6">
    <source>
        <dbReference type="Proteomes" id="UP000077875"/>
    </source>
</evidence>
<keyword evidence="2 3" id="KW-0732">Signal</keyword>
<evidence type="ECO:0000259" key="4">
    <source>
        <dbReference type="SMART" id="SM00062"/>
    </source>
</evidence>
<dbReference type="SMART" id="SM00062">
    <property type="entry name" value="PBPb"/>
    <property type="match status" value="1"/>
</dbReference>
<dbReference type="KEGG" id="haa:A5892_02685"/>
<feature type="domain" description="Solute-binding protein family 3/N-terminal" evidence="4">
    <location>
        <begin position="33"/>
        <end position="258"/>
    </location>
</feature>
<evidence type="ECO:0000256" key="2">
    <source>
        <dbReference type="ARBA" id="ARBA00022729"/>
    </source>
</evidence>
<dbReference type="Proteomes" id="UP000077875">
    <property type="component" value="Chromosome"/>
</dbReference>
<dbReference type="Gene3D" id="3.40.190.10">
    <property type="entry name" value="Periplasmic binding protein-like II"/>
    <property type="match status" value="2"/>
</dbReference>
<dbReference type="EMBL" id="CP015243">
    <property type="protein sequence ID" value="ANF56508.1"/>
    <property type="molecule type" value="Genomic_DNA"/>
</dbReference>
<dbReference type="PANTHER" id="PTHR35936:SF17">
    <property type="entry name" value="ARGININE-BINDING EXTRACELLULAR PROTEIN ARTP"/>
    <property type="match status" value="1"/>
</dbReference>
<comment type="similarity">
    <text evidence="1">Belongs to the bacterial solute-binding protein 3 family.</text>
</comment>
<protein>
    <submittedName>
        <fullName evidence="5">ABC transporter substrate-binding protein</fullName>
    </submittedName>
</protein>